<keyword evidence="5" id="KW-1185">Reference proteome</keyword>
<dbReference type="SUPFAM" id="SSF81383">
    <property type="entry name" value="F-box domain"/>
    <property type="match status" value="1"/>
</dbReference>
<reference evidence="3" key="2">
    <citation type="submission" date="2010-05" db="EMBL/GenBank/DDBJ databases">
        <title>The Genome Sequence of Magnaporthe poae strain ATCC 64411.</title>
        <authorList>
            <consortium name="The Broad Institute Genome Sequencing Platform"/>
            <consortium name="Broad Institute Genome Sequencing Center for Infectious Disease"/>
            <person name="Ma L.-J."/>
            <person name="Dead R."/>
            <person name="Young S."/>
            <person name="Zeng Q."/>
            <person name="Koehrsen M."/>
            <person name="Alvarado L."/>
            <person name="Berlin A."/>
            <person name="Chapman S.B."/>
            <person name="Chen Z."/>
            <person name="Freedman E."/>
            <person name="Gellesch M."/>
            <person name="Goldberg J."/>
            <person name="Griggs A."/>
            <person name="Gujja S."/>
            <person name="Heilman E.R."/>
            <person name="Heiman D."/>
            <person name="Hepburn T."/>
            <person name="Howarth C."/>
            <person name="Jen D."/>
            <person name="Larson L."/>
            <person name="Mehta T."/>
            <person name="Neiman D."/>
            <person name="Pearson M."/>
            <person name="Roberts A."/>
            <person name="Saif S."/>
            <person name="Shea T."/>
            <person name="Shenoy N."/>
            <person name="Sisk P."/>
            <person name="Stolte C."/>
            <person name="Sykes S."/>
            <person name="Walk T."/>
            <person name="White J."/>
            <person name="Yandava C."/>
            <person name="Haas B."/>
            <person name="Nusbaum C."/>
            <person name="Birren B."/>
        </authorList>
    </citation>
    <scope>NUCLEOTIDE SEQUENCE</scope>
    <source>
        <strain evidence="3">ATCC 64411</strain>
    </source>
</reference>
<evidence type="ECO:0000256" key="1">
    <source>
        <dbReference type="SAM" id="MobiDB-lite"/>
    </source>
</evidence>
<dbReference type="CDD" id="cd09917">
    <property type="entry name" value="F-box_SF"/>
    <property type="match status" value="1"/>
</dbReference>
<dbReference type="InterPro" id="IPR001810">
    <property type="entry name" value="F-box_dom"/>
</dbReference>
<evidence type="ECO:0000313" key="5">
    <source>
        <dbReference type="Proteomes" id="UP000011715"/>
    </source>
</evidence>
<dbReference type="eggNOG" id="ENOG502R92K">
    <property type="taxonomic scope" value="Eukaryota"/>
</dbReference>
<dbReference type="EnsemblFungi" id="MAPG_06016T0">
    <property type="protein sequence ID" value="MAPG_06016T0"/>
    <property type="gene ID" value="MAPG_06016"/>
</dbReference>
<organism evidence="4 5">
    <name type="scientific">Magnaporthiopsis poae (strain ATCC 64411 / 73-15)</name>
    <name type="common">Kentucky bluegrass fungus</name>
    <name type="synonym">Magnaporthe poae</name>
    <dbReference type="NCBI Taxonomy" id="644358"/>
    <lineage>
        <taxon>Eukaryota</taxon>
        <taxon>Fungi</taxon>
        <taxon>Dikarya</taxon>
        <taxon>Ascomycota</taxon>
        <taxon>Pezizomycotina</taxon>
        <taxon>Sordariomycetes</taxon>
        <taxon>Sordariomycetidae</taxon>
        <taxon>Magnaporthales</taxon>
        <taxon>Magnaporthaceae</taxon>
        <taxon>Magnaporthiopsis</taxon>
    </lineage>
</organism>
<feature type="domain" description="F-box" evidence="2">
    <location>
        <begin position="28"/>
        <end position="58"/>
    </location>
</feature>
<reference evidence="4" key="4">
    <citation type="journal article" date="2015" name="G3 (Bethesda)">
        <title>Genome sequences of three phytopathogenic species of the Magnaporthaceae family of fungi.</title>
        <authorList>
            <person name="Okagaki L.H."/>
            <person name="Nunes C.C."/>
            <person name="Sailsbery J."/>
            <person name="Clay B."/>
            <person name="Brown D."/>
            <person name="John T."/>
            <person name="Oh Y."/>
            <person name="Young N."/>
            <person name="Fitzgerald M."/>
            <person name="Haas B.J."/>
            <person name="Zeng Q."/>
            <person name="Young S."/>
            <person name="Adiconis X."/>
            <person name="Fan L."/>
            <person name="Levin J.Z."/>
            <person name="Mitchell T.K."/>
            <person name="Okubara P.A."/>
            <person name="Farman M.L."/>
            <person name="Kohn L.M."/>
            <person name="Birren B."/>
            <person name="Ma L.-J."/>
            <person name="Dean R.A."/>
        </authorList>
    </citation>
    <scope>NUCLEOTIDE SEQUENCE</scope>
    <source>
        <strain evidence="4">ATCC 64411 / 73-15</strain>
    </source>
</reference>
<evidence type="ECO:0000259" key="2">
    <source>
        <dbReference type="Pfam" id="PF00646"/>
    </source>
</evidence>
<proteinExistence type="predicted"/>
<accession>A0A0C4E0X6</accession>
<sequence length="235" mass="27616">MARRREIDLRIPRAPLVPAKFSWTLFARFPRELQLEILERCNDNDLVCLSVTCHFFRAATLPLIPAKPSLLAFHWNMPRRLDAGNHRSVYKRQFMRIRRQEPCDHDVQQPNRRRECPRPGCIHCQCTTCPLYMLLGSSMGAGRKFCFTCRKFTKRSKAESYRGRCLHGRILGKRRRTNHGWSKKMKPRTASEAKADGWVSRFITRMFPPRAPPPPREGPRRSPRTPVPRKRRDDV</sequence>
<dbReference type="InterPro" id="IPR036047">
    <property type="entry name" value="F-box-like_dom_sf"/>
</dbReference>
<dbReference type="EMBL" id="ADBL01001441">
    <property type="status" value="NOT_ANNOTATED_CDS"/>
    <property type="molecule type" value="Genomic_DNA"/>
</dbReference>
<dbReference type="Pfam" id="PF00646">
    <property type="entry name" value="F-box"/>
    <property type="match status" value="1"/>
</dbReference>
<name>A0A0C4E0X6_MAGP6</name>
<gene>
    <name evidence="3" type="ORF">MAPG_06016</name>
</gene>
<reference evidence="3" key="3">
    <citation type="submission" date="2011-03" db="EMBL/GenBank/DDBJ databases">
        <title>Annotation of Magnaporthe poae ATCC 64411.</title>
        <authorList>
            <person name="Ma L.-J."/>
            <person name="Dead R."/>
            <person name="Young S.K."/>
            <person name="Zeng Q."/>
            <person name="Gargeya S."/>
            <person name="Fitzgerald M."/>
            <person name="Haas B."/>
            <person name="Abouelleil A."/>
            <person name="Alvarado L."/>
            <person name="Arachchi H.M."/>
            <person name="Berlin A."/>
            <person name="Brown A."/>
            <person name="Chapman S.B."/>
            <person name="Chen Z."/>
            <person name="Dunbar C."/>
            <person name="Freedman E."/>
            <person name="Gearin G."/>
            <person name="Gellesch M."/>
            <person name="Goldberg J."/>
            <person name="Griggs A."/>
            <person name="Gujja S."/>
            <person name="Heiman D."/>
            <person name="Howarth C."/>
            <person name="Larson L."/>
            <person name="Lui A."/>
            <person name="MacDonald P.J.P."/>
            <person name="Mehta T."/>
            <person name="Montmayeur A."/>
            <person name="Murphy C."/>
            <person name="Neiman D."/>
            <person name="Pearson M."/>
            <person name="Priest M."/>
            <person name="Roberts A."/>
            <person name="Saif S."/>
            <person name="Shea T."/>
            <person name="Shenoy N."/>
            <person name="Sisk P."/>
            <person name="Stolte C."/>
            <person name="Sykes S."/>
            <person name="Yandava C."/>
            <person name="Wortman J."/>
            <person name="Nusbaum C."/>
            <person name="Birren B."/>
        </authorList>
    </citation>
    <scope>NUCLEOTIDE SEQUENCE</scope>
    <source>
        <strain evidence="3">ATCC 64411</strain>
    </source>
</reference>
<feature type="region of interest" description="Disordered" evidence="1">
    <location>
        <begin position="205"/>
        <end position="235"/>
    </location>
</feature>
<dbReference type="EMBL" id="GL876970">
    <property type="protein sequence ID" value="KLU87010.1"/>
    <property type="molecule type" value="Genomic_DNA"/>
</dbReference>
<evidence type="ECO:0000313" key="3">
    <source>
        <dbReference type="EMBL" id="KLU87010.1"/>
    </source>
</evidence>
<dbReference type="OMA" id="RWWRKWG"/>
<reference evidence="4" key="5">
    <citation type="submission" date="2015-06" db="UniProtKB">
        <authorList>
            <consortium name="EnsemblFungi"/>
        </authorList>
    </citation>
    <scope>IDENTIFICATION</scope>
    <source>
        <strain evidence="4">ATCC 64411</strain>
    </source>
</reference>
<dbReference type="Proteomes" id="UP000011715">
    <property type="component" value="Unassembled WGS sequence"/>
</dbReference>
<protein>
    <recommendedName>
        <fullName evidence="2">F-box domain-containing protein</fullName>
    </recommendedName>
</protein>
<feature type="compositionally biased region" description="Basic residues" evidence="1">
    <location>
        <begin position="221"/>
        <end position="235"/>
    </location>
</feature>
<dbReference type="VEuPathDB" id="FungiDB:MAPG_06016"/>
<dbReference type="OrthoDB" id="3435011at2759"/>
<evidence type="ECO:0000313" key="4">
    <source>
        <dbReference type="EnsemblFungi" id="MAPG_06016T0"/>
    </source>
</evidence>
<reference evidence="5" key="1">
    <citation type="submission" date="2010-05" db="EMBL/GenBank/DDBJ databases">
        <title>The genome sequence of Magnaporthe poae strain ATCC 64411.</title>
        <authorList>
            <person name="Ma L.-J."/>
            <person name="Dead R."/>
            <person name="Young S."/>
            <person name="Zeng Q."/>
            <person name="Koehrsen M."/>
            <person name="Alvarado L."/>
            <person name="Berlin A."/>
            <person name="Chapman S.B."/>
            <person name="Chen Z."/>
            <person name="Freedman E."/>
            <person name="Gellesch M."/>
            <person name="Goldberg J."/>
            <person name="Griggs A."/>
            <person name="Gujja S."/>
            <person name="Heilman E.R."/>
            <person name="Heiman D."/>
            <person name="Hepburn T."/>
            <person name="Howarth C."/>
            <person name="Jen D."/>
            <person name="Larson L."/>
            <person name="Mehta T."/>
            <person name="Neiman D."/>
            <person name="Pearson M."/>
            <person name="Roberts A."/>
            <person name="Saif S."/>
            <person name="Shea T."/>
            <person name="Shenoy N."/>
            <person name="Sisk P."/>
            <person name="Stolte C."/>
            <person name="Sykes S."/>
            <person name="Walk T."/>
            <person name="White J."/>
            <person name="Yandava C."/>
            <person name="Haas B."/>
            <person name="Nusbaum C."/>
            <person name="Birren B."/>
        </authorList>
    </citation>
    <scope>NUCLEOTIDE SEQUENCE [LARGE SCALE GENOMIC DNA]</scope>
    <source>
        <strain evidence="5">ATCC 64411 / 73-15</strain>
    </source>
</reference>
<dbReference type="AlphaFoldDB" id="A0A0C4E0X6"/>